<evidence type="ECO:0000256" key="3">
    <source>
        <dbReference type="ARBA" id="ARBA00023157"/>
    </source>
</evidence>
<dbReference type="PRINTS" id="PR01576">
    <property type="entry name" value="PDEFORMYLASE"/>
</dbReference>
<dbReference type="Gene3D" id="1.10.225.10">
    <property type="entry name" value="Saposin-like"/>
    <property type="match status" value="1"/>
</dbReference>
<dbReference type="Pfam" id="PF01327">
    <property type="entry name" value="Pep_deformylase"/>
    <property type="match status" value="1"/>
</dbReference>
<organism evidence="6 7">
    <name type="scientific">Aphanomyces astaci</name>
    <name type="common">Crayfish plague agent</name>
    <dbReference type="NCBI Taxonomy" id="112090"/>
    <lineage>
        <taxon>Eukaryota</taxon>
        <taxon>Sar</taxon>
        <taxon>Stramenopiles</taxon>
        <taxon>Oomycota</taxon>
        <taxon>Saprolegniomycetes</taxon>
        <taxon>Saprolegniales</taxon>
        <taxon>Verrucalvaceae</taxon>
        <taxon>Aphanomyces</taxon>
    </lineage>
</organism>
<dbReference type="PROSITE" id="PS50015">
    <property type="entry name" value="SAP_B"/>
    <property type="match status" value="1"/>
</dbReference>
<reference evidence="6 7" key="1">
    <citation type="submission" date="2018-08" db="EMBL/GenBank/DDBJ databases">
        <title>Aphanomyces genome sequencing and annotation.</title>
        <authorList>
            <person name="Minardi D."/>
            <person name="Oidtmann B."/>
            <person name="Van Der Giezen M."/>
            <person name="Studholme D.J."/>
        </authorList>
    </citation>
    <scope>NUCLEOTIDE SEQUENCE [LARGE SCALE GENOMIC DNA]</scope>
    <source>
        <strain evidence="6 7">Da</strain>
    </source>
</reference>
<dbReference type="PANTHER" id="PTHR10458">
    <property type="entry name" value="PEPTIDE DEFORMYLASE"/>
    <property type="match status" value="1"/>
</dbReference>
<sequence>METTTAATVLRLGTPSLREACAKVSLSEIASAPFHADMARLQSTLTAFRAKNGFGRGIAAPQIGVQKRFVAIHLDGKHASPQVYINPEITWRTPAMFSMWDDCMCFPDLLVRVSRHASISLRYLNHHGQIVHEDALPQAESELFQHVLDHLDGILAVNLVSKDLLSADELLERFPSHVKCRWDHSRSFKKLGLTDLTCPTSHVANTDDTPETTPPSLPASCCLCQTFMQRIETNLNATENDHEMDVVFRISEEKKTIPYSRSEGRILEVLESVCKDVSLPDPHTSPKVKVAVKNACQGFVDEFADDLIGLYYNNLAPQQTAMCVDRLQLCASQLNDEL</sequence>
<evidence type="ECO:0000313" key="7">
    <source>
        <dbReference type="Proteomes" id="UP000285430"/>
    </source>
</evidence>
<gene>
    <name evidence="6" type="ORF">DYB37_012108</name>
</gene>
<dbReference type="AlphaFoldDB" id="A0A3R7FCZ2"/>
<keyword evidence="4" id="KW-0648">Protein biosynthesis</keyword>
<comment type="similarity">
    <text evidence="1 4">Belongs to the polypeptide deformylase family.</text>
</comment>
<evidence type="ECO:0000259" key="5">
    <source>
        <dbReference type="PROSITE" id="PS50015"/>
    </source>
</evidence>
<comment type="catalytic activity">
    <reaction evidence="4">
        <text>N-terminal N-formyl-L-methionyl-[peptide] + H2O = N-terminal L-methionyl-[peptide] + formate</text>
        <dbReference type="Rhea" id="RHEA:24420"/>
        <dbReference type="Rhea" id="RHEA-COMP:10639"/>
        <dbReference type="Rhea" id="RHEA-COMP:10640"/>
        <dbReference type="ChEBI" id="CHEBI:15377"/>
        <dbReference type="ChEBI" id="CHEBI:15740"/>
        <dbReference type="ChEBI" id="CHEBI:49298"/>
        <dbReference type="ChEBI" id="CHEBI:64731"/>
        <dbReference type="EC" id="3.5.1.88"/>
    </reaction>
</comment>
<dbReference type="InterPro" id="IPR023635">
    <property type="entry name" value="Peptide_deformylase"/>
</dbReference>
<dbReference type="GO" id="GO:0046872">
    <property type="term" value="F:metal ion binding"/>
    <property type="evidence" value="ECO:0007669"/>
    <property type="project" value="UniProtKB-KW"/>
</dbReference>
<dbReference type="HAMAP" id="MF_00163">
    <property type="entry name" value="Pep_deformylase"/>
    <property type="match status" value="1"/>
</dbReference>
<keyword evidence="3" id="KW-1015">Disulfide bond</keyword>
<evidence type="ECO:0000256" key="1">
    <source>
        <dbReference type="ARBA" id="ARBA00010759"/>
    </source>
</evidence>
<dbReference type="Proteomes" id="UP000285430">
    <property type="component" value="Unassembled WGS sequence"/>
</dbReference>
<dbReference type="PANTHER" id="PTHR10458:SF22">
    <property type="entry name" value="PEPTIDE DEFORMYLASE"/>
    <property type="match status" value="1"/>
</dbReference>
<dbReference type="SUPFAM" id="SSF56420">
    <property type="entry name" value="Peptide deformylase"/>
    <property type="match status" value="1"/>
</dbReference>
<accession>A0A3R7FCZ2</accession>
<keyword evidence="4" id="KW-0479">Metal-binding</keyword>
<feature type="domain" description="Saposin B-type" evidence="5">
    <location>
        <begin position="217"/>
        <end position="334"/>
    </location>
</feature>
<dbReference type="GO" id="GO:0006412">
    <property type="term" value="P:translation"/>
    <property type="evidence" value="ECO:0007669"/>
    <property type="project" value="UniProtKB-KW"/>
</dbReference>
<evidence type="ECO:0000313" key="6">
    <source>
        <dbReference type="EMBL" id="RHZ31080.1"/>
    </source>
</evidence>
<evidence type="ECO:0000256" key="4">
    <source>
        <dbReference type="RuleBase" id="RU362111"/>
    </source>
</evidence>
<proteinExistence type="inferred from homology"/>
<dbReference type="VEuPathDB" id="FungiDB:H257_12994"/>
<dbReference type="EC" id="3.5.1.88" evidence="2 4"/>
<evidence type="ECO:0000256" key="2">
    <source>
        <dbReference type="ARBA" id="ARBA00012175"/>
    </source>
</evidence>
<dbReference type="GO" id="GO:0042586">
    <property type="term" value="F:peptide deformylase activity"/>
    <property type="evidence" value="ECO:0007669"/>
    <property type="project" value="UniProtKB-EC"/>
</dbReference>
<dbReference type="Gene3D" id="3.90.45.10">
    <property type="entry name" value="Peptide deformylase"/>
    <property type="match status" value="1"/>
</dbReference>
<dbReference type="InterPro" id="IPR036821">
    <property type="entry name" value="Peptide_deformylase_sf"/>
</dbReference>
<dbReference type="Pfam" id="PF11938">
    <property type="entry name" value="DUF3456"/>
    <property type="match status" value="1"/>
</dbReference>
<dbReference type="EMBL" id="QUTH01001283">
    <property type="protein sequence ID" value="RHZ31080.1"/>
    <property type="molecule type" value="Genomic_DNA"/>
</dbReference>
<keyword evidence="4" id="KW-0378">Hydrolase</keyword>
<name>A0A3R7FCZ2_APHAT</name>
<protein>
    <recommendedName>
        <fullName evidence="2 4">Peptide deformylase</fullName>
        <ecNumber evidence="2 4">3.5.1.88</ecNumber>
    </recommendedName>
</protein>
<comment type="caution">
    <text evidence="6">The sequence shown here is derived from an EMBL/GenBank/DDBJ whole genome shotgun (WGS) entry which is preliminary data.</text>
</comment>
<dbReference type="InterPro" id="IPR008139">
    <property type="entry name" value="SaposinB_dom"/>
</dbReference>
<dbReference type="InterPro" id="IPR021852">
    <property type="entry name" value="DUF3456"/>
</dbReference>
<comment type="function">
    <text evidence="4">Removes the formyl group from the N-terminal Met of newly synthesized proteins.</text>
</comment>